<evidence type="ECO:0000256" key="7">
    <source>
        <dbReference type="SAM" id="Phobius"/>
    </source>
</evidence>
<evidence type="ECO:0000256" key="3">
    <source>
        <dbReference type="ARBA" id="ARBA00022692"/>
    </source>
</evidence>
<dbReference type="InterPro" id="IPR011701">
    <property type="entry name" value="MFS"/>
</dbReference>
<feature type="transmembrane region" description="Helical" evidence="7">
    <location>
        <begin position="434"/>
        <end position="460"/>
    </location>
</feature>
<feature type="transmembrane region" description="Helical" evidence="7">
    <location>
        <begin position="323"/>
        <end position="347"/>
    </location>
</feature>
<dbReference type="OrthoDB" id="5141738at2759"/>
<feature type="transmembrane region" description="Helical" evidence="7">
    <location>
        <begin position="94"/>
        <end position="114"/>
    </location>
</feature>
<dbReference type="FunFam" id="1.20.1250.20:FF:000082">
    <property type="entry name" value="MFS multidrug transporter, putative"/>
    <property type="match status" value="1"/>
</dbReference>
<comment type="subcellular location">
    <subcellularLocation>
        <location evidence="1">Membrane</location>
        <topology evidence="1">Multi-pass membrane protein</topology>
    </subcellularLocation>
</comment>
<feature type="transmembrane region" description="Helical" evidence="7">
    <location>
        <begin position="163"/>
        <end position="182"/>
    </location>
</feature>
<feature type="transmembrane region" description="Helical" evidence="7">
    <location>
        <begin position="188"/>
        <end position="210"/>
    </location>
</feature>
<dbReference type="SUPFAM" id="SSF103473">
    <property type="entry name" value="MFS general substrate transporter"/>
    <property type="match status" value="1"/>
</dbReference>
<dbReference type="EMBL" id="VNKQ01000009">
    <property type="protein sequence ID" value="KAG0648840.1"/>
    <property type="molecule type" value="Genomic_DNA"/>
</dbReference>
<dbReference type="GO" id="GO:0005886">
    <property type="term" value="C:plasma membrane"/>
    <property type="evidence" value="ECO:0007669"/>
    <property type="project" value="TreeGrafter"/>
</dbReference>
<dbReference type="AlphaFoldDB" id="A0A9P7AX95"/>
<dbReference type="PANTHER" id="PTHR23502">
    <property type="entry name" value="MAJOR FACILITATOR SUPERFAMILY"/>
    <property type="match status" value="1"/>
</dbReference>
<gene>
    <name evidence="9" type="ORF">D0Z07_4735</name>
</gene>
<keyword evidence="10" id="KW-1185">Reference proteome</keyword>
<dbReference type="InterPro" id="IPR036259">
    <property type="entry name" value="MFS_trans_sf"/>
</dbReference>
<protein>
    <submittedName>
        <fullName evidence="9">Polyamine transporter 3</fullName>
    </submittedName>
</protein>
<dbReference type="GO" id="GO:0022857">
    <property type="term" value="F:transmembrane transporter activity"/>
    <property type="evidence" value="ECO:0007669"/>
    <property type="project" value="InterPro"/>
</dbReference>
<feature type="transmembrane region" description="Helical" evidence="7">
    <location>
        <begin position="467"/>
        <end position="487"/>
    </location>
</feature>
<dbReference type="InterPro" id="IPR020846">
    <property type="entry name" value="MFS_dom"/>
</dbReference>
<evidence type="ECO:0000259" key="8">
    <source>
        <dbReference type="PROSITE" id="PS50850"/>
    </source>
</evidence>
<evidence type="ECO:0000256" key="4">
    <source>
        <dbReference type="ARBA" id="ARBA00022989"/>
    </source>
</evidence>
<accession>A0A9P7AX95</accession>
<keyword evidence="3 7" id="KW-0812">Transmembrane</keyword>
<evidence type="ECO:0000313" key="9">
    <source>
        <dbReference type="EMBL" id="KAG0648840.1"/>
    </source>
</evidence>
<keyword evidence="5 7" id="KW-0472">Membrane</keyword>
<dbReference type="Proteomes" id="UP000785200">
    <property type="component" value="Unassembled WGS sequence"/>
</dbReference>
<feature type="transmembrane region" description="Helical" evidence="7">
    <location>
        <begin position="222"/>
        <end position="241"/>
    </location>
</feature>
<dbReference type="PROSITE" id="PS50850">
    <property type="entry name" value="MFS"/>
    <property type="match status" value="1"/>
</dbReference>
<feature type="transmembrane region" description="Helical" evidence="7">
    <location>
        <begin position="134"/>
        <end position="151"/>
    </location>
</feature>
<evidence type="ECO:0000256" key="2">
    <source>
        <dbReference type="ARBA" id="ARBA00008335"/>
    </source>
</evidence>
<feature type="domain" description="Major facilitator superfamily (MFS) profile" evidence="8">
    <location>
        <begin position="95"/>
        <end position="526"/>
    </location>
</feature>
<keyword evidence="4 7" id="KW-1133">Transmembrane helix</keyword>
<evidence type="ECO:0000256" key="1">
    <source>
        <dbReference type="ARBA" id="ARBA00004141"/>
    </source>
</evidence>
<comment type="similarity">
    <text evidence="2">Belongs to the major facilitator superfamily.</text>
</comment>
<organism evidence="9 10">
    <name type="scientific">Hyphodiscus hymeniophilus</name>
    <dbReference type="NCBI Taxonomy" id="353542"/>
    <lineage>
        <taxon>Eukaryota</taxon>
        <taxon>Fungi</taxon>
        <taxon>Dikarya</taxon>
        <taxon>Ascomycota</taxon>
        <taxon>Pezizomycotina</taxon>
        <taxon>Leotiomycetes</taxon>
        <taxon>Helotiales</taxon>
        <taxon>Hyphodiscaceae</taxon>
        <taxon>Hyphodiscus</taxon>
    </lineage>
</organism>
<evidence type="ECO:0000256" key="6">
    <source>
        <dbReference type="SAM" id="MobiDB-lite"/>
    </source>
</evidence>
<feature type="transmembrane region" description="Helical" evidence="7">
    <location>
        <begin position="409"/>
        <end position="428"/>
    </location>
</feature>
<sequence length="572" mass="63053">MVLSTKKPYPSQEWEASEEITAPRPIQHRNKLSRTISGLDEDDARNRYEVEAEDNKVSLLDSAASSITAGQKEVIHWEDGDPANPYNWSSKKKAAIVSVGMLVVINSTMGSSLPSNAVPFISKHFNITSSTAEILPISIYLIGYVVGPLFFGPLSESYGRQAIMVSTFLGFTIFTMACALSPTWSSLLVFRFLTGVNASSPISIVGAMYADVYDDPVARGRAVAVFTGGTCIGPLIAPIISGFVAPTSLGWRWSFWIGLIFAGASWPALLWLPETYGPVLLTRRARKLRASTNNPNIFAPLELEKKGFKQMATVTLTRPLRMLVFELIVLATCIYVSVAYAIFYMYFTAYPIIFEGIYKQSPGVAGLMFLPIGAGTVGAIGIFLYYDSILRKAQAANKPWTRKEEFRRIPLACLGGPLYVVALFWLGWTARESIPFWVPMLAGIPFGIGFILIFMALINYLTDAYEIFAASAMAAASCCRSLAGAVLPFGATALYGNLGVAWGTSLLAFLSLAMCVIPFMFLWKGDVLRERSTFCRFLKEKKEKELEELARERLQRARRQGLESGKDIDEKV</sequence>
<dbReference type="Pfam" id="PF07690">
    <property type="entry name" value="MFS_1"/>
    <property type="match status" value="1"/>
</dbReference>
<comment type="caution">
    <text evidence="9">The sequence shown here is derived from an EMBL/GenBank/DDBJ whole genome shotgun (WGS) entry which is preliminary data.</text>
</comment>
<evidence type="ECO:0000313" key="10">
    <source>
        <dbReference type="Proteomes" id="UP000785200"/>
    </source>
</evidence>
<feature type="transmembrane region" description="Helical" evidence="7">
    <location>
        <begin position="253"/>
        <end position="272"/>
    </location>
</feature>
<reference evidence="9" key="1">
    <citation type="submission" date="2019-07" db="EMBL/GenBank/DDBJ databases">
        <title>Hyphodiscus hymeniophilus genome sequencing and assembly.</title>
        <authorList>
            <person name="Kramer G."/>
            <person name="Nodwell J."/>
        </authorList>
    </citation>
    <scope>NUCLEOTIDE SEQUENCE</scope>
    <source>
        <strain evidence="9">ATCC 34498</strain>
    </source>
</reference>
<proteinExistence type="inferred from homology"/>
<name>A0A9P7AX95_9HELO</name>
<dbReference type="Gene3D" id="1.20.1250.20">
    <property type="entry name" value="MFS general substrate transporter like domains"/>
    <property type="match status" value="1"/>
</dbReference>
<evidence type="ECO:0000256" key="5">
    <source>
        <dbReference type="ARBA" id="ARBA00023136"/>
    </source>
</evidence>
<feature type="region of interest" description="Disordered" evidence="6">
    <location>
        <begin position="1"/>
        <end position="28"/>
    </location>
</feature>
<dbReference type="PANTHER" id="PTHR23502:SF74">
    <property type="entry name" value="MAJOR FACILITATOR SUPERFAMILY (MFS) PROFILE DOMAIN-CONTAINING PROTEIN"/>
    <property type="match status" value="1"/>
</dbReference>
<feature type="transmembrane region" description="Helical" evidence="7">
    <location>
        <begin position="499"/>
        <end position="523"/>
    </location>
</feature>
<feature type="transmembrane region" description="Helical" evidence="7">
    <location>
        <begin position="367"/>
        <end position="388"/>
    </location>
</feature>
<dbReference type="CDD" id="cd17323">
    <property type="entry name" value="MFS_Tpo1_MDR_like"/>
    <property type="match status" value="1"/>
</dbReference>